<dbReference type="CDD" id="cd03758">
    <property type="entry name" value="proteasome_beta_type_2"/>
    <property type="match status" value="1"/>
</dbReference>
<comment type="function">
    <text evidence="4">Non-catalytic component of the proteasome, a multicatalytic proteinase complex which is characterized by its ability to cleave peptides with Arg, Phe, Tyr, Leu, and Glu adjacent to the leaving group at neutral or slightly basic pH. The proteasome has an ATP-dependent proteolytic activity.</text>
</comment>
<dbReference type="Pfam" id="PF00227">
    <property type="entry name" value="Proteasome"/>
    <property type="match status" value="1"/>
</dbReference>
<dbReference type="GO" id="GO:0005839">
    <property type="term" value="C:proteasome core complex"/>
    <property type="evidence" value="ECO:0007669"/>
    <property type="project" value="InterPro"/>
</dbReference>
<reference evidence="6 7" key="1">
    <citation type="journal article" date="2024" name="Nat. Commun.">
        <title>Phylogenomics reveals the evolutionary origins of lichenization in chlorophyte algae.</title>
        <authorList>
            <person name="Puginier C."/>
            <person name="Libourel C."/>
            <person name="Otte J."/>
            <person name="Skaloud P."/>
            <person name="Haon M."/>
            <person name="Grisel S."/>
            <person name="Petersen M."/>
            <person name="Berrin J.G."/>
            <person name="Delaux P.M."/>
            <person name="Dal Grande F."/>
            <person name="Keller J."/>
        </authorList>
    </citation>
    <scope>NUCLEOTIDE SEQUENCE [LARGE SCALE GENOMIC DNA]</scope>
    <source>
        <strain evidence="6 7">SAG 2523</strain>
    </source>
</reference>
<sequence length="193" mass="21594">MEYLMGIKGKDFVMVCSDTSAAQQIITIKHDEDKIIPIDNHKLMATSGEPGDRVMFSEFIMANVRLYALRFGASLSTKAVANFTRSEMAKALRQKPYQTNLLIAGFDEGAGPSLYWMDYLATMHSMNIAGTGYGSYFVLSMFDKLWHRDLSQDEAFEMMKKGVVEVKARLVVAPSAFQVKVIDKDGTRLLGKL</sequence>
<evidence type="ECO:0000313" key="6">
    <source>
        <dbReference type="EMBL" id="KAK9836385.1"/>
    </source>
</evidence>
<comment type="caution">
    <text evidence="6">The sequence shown here is derived from an EMBL/GenBank/DDBJ whole genome shotgun (WGS) entry which is preliminary data.</text>
</comment>
<dbReference type="Gene3D" id="3.60.20.10">
    <property type="entry name" value="Glutamine Phosphoribosylpyrophosphate, subunit 1, domain 1"/>
    <property type="match status" value="1"/>
</dbReference>
<comment type="function">
    <text evidence="5">Component of the proteasome, a multicatalytic proteinase complex which is characterized by its ability to cleave peptides with Arg, Phe, Tyr, Leu, and Glu adjacent to the leaving group at neutral or slightly basic pH. The proteasome has an ATP-dependent proteolytic activity.</text>
</comment>
<gene>
    <name evidence="6" type="ORF">WJX84_009153</name>
</gene>
<dbReference type="GO" id="GO:0010498">
    <property type="term" value="P:proteasomal protein catabolic process"/>
    <property type="evidence" value="ECO:0007669"/>
    <property type="project" value="InterPro"/>
</dbReference>
<dbReference type="PANTHER" id="PTHR32194:SF2">
    <property type="entry name" value="PROTEASOME SUBUNIT BETA TYPE-1"/>
    <property type="match status" value="1"/>
</dbReference>
<dbReference type="FunFam" id="3.60.20.10:FF:000008">
    <property type="entry name" value="Proteasome subunit beta type-4"/>
    <property type="match status" value="1"/>
</dbReference>
<dbReference type="GO" id="GO:0005737">
    <property type="term" value="C:cytoplasm"/>
    <property type="evidence" value="ECO:0007669"/>
    <property type="project" value="UniProtKB-SubCell"/>
</dbReference>
<evidence type="ECO:0000256" key="4">
    <source>
        <dbReference type="ARBA" id="ARBA00024953"/>
    </source>
</evidence>
<evidence type="ECO:0000256" key="5">
    <source>
        <dbReference type="RuleBase" id="RU004203"/>
    </source>
</evidence>
<dbReference type="Proteomes" id="UP001485043">
    <property type="component" value="Unassembled WGS sequence"/>
</dbReference>
<protein>
    <recommendedName>
        <fullName evidence="5">Proteasome subunit beta</fullName>
    </recommendedName>
</protein>
<dbReference type="PROSITE" id="PS00854">
    <property type="entry name" value="PROTEASOME_BETA_1"/>
    <property type="match status" value="1"/>
</dbReference>
<name>A0AAW1RQF0_9CHLO</name>
<dbReference type="GO" id="GO:0005634">
    <property type="term" value="C:nucleus"/>
    <property type="evidence" value="ECO:0007669"/>
    <property type="project" value="UniProtKB-SubCell"/>
</dbReference>
<dbReference type="PANTHER" id="PTHR32194">
    <property type="entry name" value="METALLOPROTEASE TLDD"/>
    <property type="match status" value="1"/>
</dbReference>
<evidence type="ECO:0000256" key="1">
    <source>
        <dbReference type="ARBA" id="ARBA00022490"/>
    </source>
</evidence>
<dbReference type="InterPro" id="IPR001353">
    <property type="entry name" value="Proteasome_sua/b"/>
</dbReference>
<dbReference type="InterPro" id="IPR023333">
    <property type="entry name" value="Proteasome_suB-type"/>
</dbReference>
<comment type="similarity">
    <text evidence="5">Belongs to the peptidase T1B family.</text>
</comment>
<keyword evidence="1 5" id="KW-0963">Cytoplasm</keyword>
<accession>A0AAW1RQF0</accession>
<evidence type="ECO:0000313" key="7">
    <source>
        <dbReference type="Proteomes" id="UP001485043"/>
    </source>
</evidence>
<comment type="subcellular location">
    <subcellularLocation>
        <location evidence="5">Cytoplasm</location>
    </subcellularLocation>
    <subcellularLocation>
        <location evidence="5">Nucleus</location>
    </subcellularLocation>
</comment>
<proteinExistence type="inferred from homology"/>
<evidence type="ECO:0000256" key="2">
    <source>
        <dbReference type="ARBA" id="ARBA00022942"/>
    </source>
</evidence>
<dbReference type="InterPro" id="IPR016050">
    <property type="entry name" value="Proteasome_bsu_CS"/>
</dbReference>
<dbReference type="InterPro" id="IPR029055">
    <property type="entry name" value="Ntn_hydrolases_N"/>
</dbReference>
<dbReference type="PROSITE" id="PS51476">
    <property type="entry name" value="PROTEASOME_BETA_2"/>
    <property type="match status" value="1"/>
</dbReference>
<organism evidence="6 7">
    <name type="scientific">Apatococcus fuscideae</name>
    <dbReference type="NCBI Taxonomy" id="2026836"/>
    <lineage>
        <taxon>Eukaryota</taxon>
        <taxon>Viridiplantae</taxon>
        <taxon>Chlorophyta</taxon>
        <taxon>core chlorophytes</taxon>
        <taxon>Trebouxiophyceae</taxon>
        <taxon>Chlorellales</taxon>
        <taxon>Chlorellaceae</taxon>
        <taxon>Apatococcus</taxon>
    </lineage>
</organism>
<dbReference type="EMBL" id="JALJOV010002006">
    <property type="protein sequence ID" value="KAK9836385.1"/>
    <property type="molecule type" value="Genomic_DNA"/>
</dbReference>
<keyword evidence="3 5" id="KW-0539">Nucleus</keyword>
<keyword evidence="7" id="KW-1185">Reference proteome</keyword>
<keyword evidence="2 5" id="KW-0647">Proteasome</keyword>
<comment type="subunit">
    <text evidence="5">Component of the proteasome complex.</text>
</comment>
<dbReference type="InterPro" id="IPR035206">
    <property type="entry name" value="Proteasome_beta2"/>
</dbReference>
<dbReference type="SUPFAM" id="SSF56235">
    <property type="entry name" value="N-terminal nucleophile aminohydrolases (Ntn hydrolases)"/>
    <property type="match status" value="1"/>
</dbReference>
<dbReference type="AlphaFoldDB" id="A0AAW1RQF0"/>
<evidence type="ECO:0000256" key="3">
    <source>
        <dbReference type="ARBA" id="ARBA00023242"/>
    </source>
</evidence>